<reference evidence="2" key="1">
    <citation type="journal article" date="2019" name="Sci. Rep.">
        <title>Draft genome of Tanacetum cinerariifolium, the natural source of mosquito coil.</title>
        <authorList>
            <person name="Yamashiro T."/>
            <person name="Shiraishi A."/>
            <person name="Satake H."/>
            <person name="Nakayama K."/>
        </authorList>
    </citation>
    <scope>NUCLEOTIDE SEQUENCE</scope>
</reference>
<feature type="non-terminal residue" evidence="2">
    <location>
        <position position="1"/>
    </location>
</feature>
<protein>
    <recommendedName>
        <fullName evidence="3">Reverse transcriptase domain-containing protein</fullName>
    </recommendedName>
</protein>
<dbReference type="EMBL" id="BKCJ010425631">
    <property type="protein sequence ID" value="GFA44719.1"/>
    <property type="molecule type" value="Genomic_DNA"/>
</dbReference>
<comment type="caution">
    <text evidence="2">The sequence shown here is derived from an EMBL/GenBank/DDBJ whole genome shotgun (WGS) entry which is preliminary data.</text>
</comment>
<name>A0A699JNC1_TANCI</name>
<evidence type="ECO:0008006" key="3">
    <source>
        <dbReference type="Google" id="ProtNLM"/>
    </source>
</evidence>
<dbReference type="AlphaFoldDB" id="A0A699JNC1"/>
<evidence type="ECO:0000256" key="1">
    <source>
        <dbReference type="SAM" id="MobiDB-lite"/>
    </source>
</evidence>
<feature type="region of interest" description="Disordered" evidence="1">
    <location>
        <begin position="1"/>
        <end position="28"/>
    </location>
</feature>
<proteinExistence type="predicted"/>
<evidence type="ECO:0000313" key="2">
    <source>
        <dbReference type="EMBL" id="GFA44719.1"/>
    </source>
</evidence>
<organism evidence="2">
    <name type="scientific">Tanacetum cinerariifolium</name>
    <name type="common">Dalmatian daisy</name>
    <name type="synonym">Chrysanthemum cinerariifolium</name>
    <dbReference type="NCBI Taxonomy" id="118510"/>
    <lineage>
        <taxon>Eukaryota</taxon>
        <taxon>Viridiplantae</taxon>
        <taxon>Streptophyta</taxon>
        <taxon>Embryophyta</taxon>
        <taxon>Tracheophyta</taxon>
        <taxon>Spermatophyta</taxon>
        <taxon>Magnoliopsida</taxon>
        <taxon>eudicotyledons</taxon>
        <taxon>Gunneridae</taxon>
        <taxon>Pentapetalae</taxon>
        <taxon>asterids</taxon>
        <taxon>campanulids</taxon>
        <taxon>Asterales</taxon>
        <taxon>Asteraceae</taxon>
        <taxon>Asteroideae</taxon>
        <taxon>Anthemideae</taxon>
        <taxon>Anthemidinae</taxon>
        <taxon>Tanacetum</taxon>
    </lineage>
</organism>
<sequence>DENDQELTYPYEEVDPLNPPPPTFKSKPDDEIEVENLIEYEDETIRASIHEVGRFYGHETAHALVKKKGKAKEKLYGKLILKLDKVECMKLKKKLEEARFSNTFLHMQNERVEISLYWTRVWAYEFYQEMIHRRVVFEERPNEAINVPIEDEKCPSSETRESSQDPSVDAAIAAERARQANVKNDANGSRPVMGQDAAPAICECTFAGFMKCNPAVFRGVEGAVELPRWFKKTKSVFEISECVKGKKVKFDADTLEGLALTWWKTKVATMGLEKVNQMPWTEMKQSMTAEFYPIEEVRRMEHEL</sequence>
<accession>A0A699JNC1</accession>
<gene>
    <name evidence="2" type="ORF">Tci_616691</name>
</gene>